<dbReference type="GO" id="GO:0003677">
    <property type="term" value="F:DNA binding"/>
    <property type="evidence" value="ECO:0007669"/>
    <property type="project" value="UniProtKB-KW"/>
</dbReference>
<dbReference type="InterPro" id="IPR014710">
    <property type="entry name" value="RmlC-like_jellyroll"/>
</dbReference>
<reference evidence="7" key="1">
    <citation type="submission" date="2020-09" db="EMBL/GenBank/DDBJ databases">
        <title>A novel bacterium of genus Paenibacillus, isolated from South China Sea.</title>
        <authorList>
            <person name="Huang H."/>
            <person name="Mo K."/>
            <person name="Hu Y."/>
        </authorList>
    </citation>
    <scope>NUCLEOTIDE SEQUENCE</scope>
    <source>
        <strain evidence="7">IB182363</strain>
    </source>
</reference>
<dbReference type="Gene3D" id="1.10.10.10">
    <property type="entry name" value="Winged helix-like DNA-binding domain superfamily/Winged helix DNA-binding domain"/>
    <property type="match status" value="1"/>
</dbReference>
<evidence type="ECO:0000256" key="3">
    <source>
        <dbReference type="ARBA" id="ARBA00023159"/>
    </source>
</evidence>
<keyword evidence="3" id="KW-0010">Activator</keyword>
<dbReference type="SUPFAM" id="SSF51206">
    <property type="entry name" value="cAMP-binding domain-like"/>
    <property type="match status" value="1"/>
</dbReference>
<feature type="domain" description="HTH crp-type" evidence="6">
    <location>
        <begin position="146"/>
        <end position="220"/>
    </location>
</feature>
<evidence type="ECO:0000259" key="5">
    <source>
        <dbReference type="PROSITE" id="PS50042"/>
    </source>
</evidence>
<dbReference type="GO" id="GO:0005829">
    <property type="term" value="C:cytosol"/>
    <property type="evidence" value="ECO:0007669"/>
    <property type="project" value="TreeGrafter"/>
</dbReference>
<evidence type="ECO:0000256" key="2">
    <source>
        <dbReference type="ARBA" id="ARBA00023125"/>
    </source>
</evidence>
<keyword evidence="2" id="KW-0238">DNA-binding</keyword>
<organism evidence="7 8">
    <name type="scientific">Paenibacillus oceani</name>
    <dbReference type="NCBI Taxonomy" id="2772510"/>
    <lineage>
        <taxon>Bacteria</taxon>
        <taxon>Bacillati</taxon>
        <taxon>Bacillota</taxon>
        <taxon>Bacilli</taxon>
        <taxon>Bacillales</taxon>
        <taxon>Paenibacillaceae</taxon>
        <taxon>Paenibacillus</taxon>
    </lineage>
</organism>
<keyword evidence="4" id="KW-0804">Transcription</keyword>
<keyword evidence="8" id="KW-1185">Reference proteome</keyword>
<dbReference type="InterPro" id="IPR018490">
    <property type="entry name" value="cNMP-bd_dom_sf"/>
</dbReference>
<dbReference type="Pfam" id="PF13545">
    <property type="entry name" value="HTH_Crp_2"/>
    <property type="match status" value="1"/>
</dbReference>
<comment type="caution">
    <text evidence="7">The sequence shown here is derived from an EMBL/GenBank/DDBJ whole genome shotgun (WGS) entry which is preliminary data.</text>
</comment>
<dbReference type="SMART" id="SM00419">
    <property type="entry name" value="HTH_CRP"/>
    <property type="match status" value="1"/>
</dbReference>
<dbReference type="InterPro" id="IPR036390">
    <property type="entry name" value="WH_DNA-bd_sf"/>
</dbReference>
<dbReference type="SMART" id="SM00100">
    <property type="entry name" value="cNMP"/>
    <property type="match status" value="1"/>
</dbReference>
<keyword evidence="1" id="KW-0805">Transcription regulation</keyword>
<dbReference type="PROSITE" id="PS51063">
    <property type="entry name" value="HTH_CRP_2"/>
    <property type="match status" value="1"/>
</dbReference>
<sequence>MDKIEYLSQFNLLRSLSTEDLTEMDELTSITTVPKHTFIQTPETFTERLYFVKKGKVRLYRLSPDGKQFTLDLLSEGNVFGEMKGISLGTRGLFIETVEESDICMMDTERFESYLLQRPRFMMNMIQVLSDRLAHLSSLAFNLALGNLHQKILHTVVMLSEQFGYQNEGEYCRIDIPLSHQDLANRVGASREAVTVALRELSEQKVIKTGFKTISIQREKLFALNKH</sequence>
<dbReference type="RefSeq" id="WP_190924922.1">
    <property type="nucleotide sequence ID" value="NZ_JACXJA010000005.1"/>
</dbReference>
<evidence type="ECO:0000256" key="1">
    <source>
        <dbReference type="ARBA" id="ARBA00023015"/>
    </source>
</evidence>
<dbReference type="AlphaFoldDB" id="A0A927C709"/>
<dbReference type="PANTHER" id="PTHR24567">
    <property type="entry name" value="CRP FAMILY TRANSCRIPTIONAL REGULATORY PROTEIN"/>
    <property type="match status" value="1"/>
</dbReference>
<evidence type="ECO:0000256" key="4">
    <source>
        <dbReference type="ARBA" id="ARBA00023163"/>
    </source>
</evidence>
<proteinExistence type="predicted"/>
<dbReference type="EMBL" id="JACXJA010000005">
    <property type="protein sequence ID" value="MBD2861147.1"/>
    <property type="molecule type" value="Genomic_DNA"/>
</dbReference>
<dbReference type="InterPro" id="IPR050397">
    <property type="entry name" value="Env_Response_Regulators"/>
</dbReference>
<protein>
    <submittedName>
        <fullName evidence="7">Crp/Fnr family transcriptional regulator</fullName>
    </submittedName>
</protein>
<dbReference type="InterPro" id="IPR036388">
    <property type="entry name" value="WH-like_DNA-bd_sf"/>
</dbReference>
<dbReference type="InterPro" id="IPR000595">
    <property type="entry name" value="cNMP-bd_dom"/>
</dbReference>
<dbReference type="Pfam" id="PF00027">
    <property type="entry name" value="cNMP_binding"/>
    <property type="match status" value="1"/>
</dbReference>
<feature type="domain" description="Cyclic nucleotide-binding" evidence="5">
    <location>
        <begin position="12"/>
        <end position="132"/>
    </location>
</feature>
<dbReference type="PROSITE" id="PS50042">
    <property type="entry name" value="CNMP_BINDING_3"/>
    <property type="match status" value="1"/>
</dbReference>
<accession>A0A927C709</accession>
<dbReference type="InterPro" id="IPR012318">
    <property type="entry name" value="HTH_CRP"/>
</dbReference>
<name>A0A927C709_9BACL</name>
<evidence type="ECO:0000313" key="8">
    <source>
        <dbReference type="Proteomes" id="UP000639396"/>
    </source>
</evidence>
<evidence type="ECO:0000259" key="6">
    <source>
        <dbReference type="PROSITE" id="PS51063"/>
    </source>
</evidence>
<dbReference type="Proteomes" id="UP000639396">
    <property type="component" value="Unassembled WGS sequence"/>
</dbReference>
<dbReference type="SUPFAM" id="SSF46785">
    <property type="entry name" value="Winged helix' DNA-binding domain"/>
    <property type="match status" value="1"/>
</dbReference>
<dbReference type="PANTHER" id="PTHR24567:SF26">
    <property type="entry name" value="REGULATORY PROTEIN YEIL"/>
    <property type="match status" value="1"/>
</dbReference>
<dbReference type="Gene3D" id="2.60.120.10">
    <property type="entry name" value="Jelly Rolls"/>
    <property type="match status" value="1"/>
</dbReference>
<evidence type="ECO:0000313" key="7">
    <source>
        <dbReference type="EMBL" id="MBD2861147.1"/>
    </source>
</evidence>
<dbReference type="CDD" id="cd00038">
    <property type="entry name" value="CAP_ED"/>
    <property type="match status" value="1"/>
</dbReference>
<dbReference type="GO" id="GO:0003700">
    <property type="term" value="F:DNA-binding transcription factor activity"/>
    <property type="evidence" value="ECO:0007669"/>
    <property type="project" value="TreeGrafter"/>
</dbReference>
<gene>
    <name evidence="7" type="ORF">IDH45_03980</name>
</gene>